<evidence type="ECO:0000313" key="4">
    <source>
        <dbReference type="Proteomes" id="UP001219297"/>
    </source>
</evidence>
<dbReference type="EMBL" id="JARBHI010000024">
    <property type="protein sequence ID" value="MDE1657107.1"/>
    <property type="molecule type" value="Genomic_DNA"/>
</dbReference>
<keyword evidence="2" id="KW-1133">Transmembrane helix</keyword>
<organism evidence="3 4">
    <name type="scientific">Actinotignum sanguinis</name>
    <dbReference type="NCBI Taxonomy" id="1445614"/>
    <lineage>
        <taxon>Bacteria</taxon>
        <taxon>Bacillati</taxon>
        <taxon>Actinomycetota</taxon>
        <taxon>Actinomycetes</taxon>
        <taxon>Actinomycetales</taxon>
        <taxon>Actinomycetaceae</taxon>
        <taxon>Actinotignum</taxon>
    </lineage>
</organism>
<sequence>MHMLRIAVLAGGMTLISMVGLRSVGLPWYAWIIQFVILVGAGLVWGKFLAEESGESRGSEDTGRSSGSRGAAGRQRRRALALLIAAVAAVILILVYLFLIVWV</sequence>
<feature type="region of interest" description="Disordered" evidence="1">
    <location>
        <begin position="53"/>
        <end position="74"/>
    </location>
</feature>
<comment type="caution">
    <text evidence="3">The sequence shown here is derived from an EMBL/GenBank/DDBJ whole genome shotgun (WGS) entry which is preliminary data.</text>
</comment>
<gene>
    <name evidence="3" type="ORF">PWJ81_08505</name>
</gene>
<feature type="compositionally biased region" description="Low complexity" evidence="1">
    <location>
        <begin position="64"/>
        <end position="73"/>
    </location>
</feature>
<keyword evidence="2" id="KW-0812">Transmembrane</keyword>
<accession>A0ABT5VAW2</accession>
<feature type="transmembrane region" description="Helical" evidence="2">
    <location>
        <begin position="79"/>
        <end position="102"/>
    </location>
</feature>
<protein>
    <submittedName>
        <fullName evidence="3">Uncharacterized protein</fullName>
    </submittedName>
</protein>
<name>A0ABT5VAW2_9ACTO</name>
<feature type="compositionally biased region" description="Basic and acidic residues" evidence="1">
    <location>
        <begin position="54"/>
        <end position="63"/>
    </location>
</feature>
<dbReference type="Proteomes" id="UP001219297">
    <property type="component" value="Unassembled WGS sequence"/>
</dbReference>
<evidence type="ECO:0000256" key="1">
    <source>
        <dbReference type="SAM" id="MobiDB-lite"/>
    </source>
</evidence>
<reference evidence="3 4" key="1">
    <citation type="submission" date="2023-02" db="EMBL/GenBank/DDBJ databases">
        <title>Defining the Infant Male Urobiome and Moving Towards Mechanisms in Urobiome Research.</title>
        <authorList>
            <person name="Reasoner S."/>
            <person name="Flores V."/>
            <person name="Van Horn G."/>
            <person name="Morales G."/>
            <person name="Peard L."/>
            <person name="Abelson B."/>
            <person name="Manuel C."/>
            <person name="Lee J."/>
            <person name="Baker B."/>
            <person name="Williams T."/>
            <person name="Schmitz J."/>
            <person name="Clayton D."/>
            <person name="Hadjifrangiskou M."/>
        </authorList>
    </citation>
    <scope>NUCLEOTIDE SEQUENCE [LARGE SCALE GENOMIC DNA]</scope>
    <source>
        <strain evidence="3 4">AS1053</strain>
    </source>
</reference>
<feature type="transmembrane region" description="Helical" evidence="2">
    <location>
        <begin position="31"/>
        <end position="50"/>
    </location>
</feature>
<keyword evidence="2" id="KW-0472">Membrane</keyword>
<evidence type="ECO:0000256" key="2">
    <source>
        <dbReference type="SAM" id="Phobius"/>
    </source>
</evidence>
<proteinExistence type="predicted"/>
<keyword evidence="4" id="KW-1185">Reference proteome</keyword>
<evidence type="ECO:0000313" key="3">
    <source>
        <dbReference type="EMBL" id="MDE1657107.1"/>
    </source>
</evidence>
<dbReference type="RefSeq" id="WP_016443236.1">
    <property type="nucleotide sequence ID" value="NZ_CAMXYX010000016.1"/>
</dbReference>